<dbReference type="Gene3D" id="3.90.1170.20">
    <property type="entry name" value="Quinolinate phosphoribosyl transferase, N-terminal domain"/>
    <property type="match status" value="1"/>
</dbReference>
<feature type="non-terminal residue" evidence="2">
    <location>
        <position position="65"/>
    </location>
</feature>
<gene>
    <name evidence="2" type="ORF">S06H3_49536</name>
</gene>
<name>X1MW36_9ZZZZ</name>
<sequence>MELSEVQIGEIIDRALAEDLGWGDVTTEALIPGDQRGSGWIVVKGKGVLAGVDIAAKVFHSVDPE</sequence>
<evidence type="ECO:0000259" key="1">
    <source>
        <dbReference type="Pfam" id="PF02749"/>
    </source>
</evidence>
<dbReference type="SUPFAM" id="SSF54675">
    <property type="entry name" value="Nicotinate/Quinolinate PRTase N-terminal domain-like"/>
    <property type="match status" value="1"/>
</dbReference>
<dbReference type="EMBL" id="BARV01031280">
    <property type="protein sequence ID" value="GAI35912.1"/>
    <property type="molecule type" value="Genomic_DNA"/>
</dbReference>
<dbReference type="Pfam" id="PF02749">
    <property type="entry name" value="QRPTase_N"/>
    <property type="match status" value="1"/>
</dbReference>
<proteinExistence type="predicted"/>
<evidence type="ECO:0000313" key="2">
    <source>
        <dbReference type="EMBL" id="GAI35912.1"/>
    </source>
</evidence>
<comment type="caution">
    <text evidence="2">The sequence shown here is derived from an EMBL/GenBank/DDBJ whole genome shotgun (WGS) entry which is preliminary data.</text>
</comment>
<dbReference type="InterPro" id="IPR037128">
    <property type="entry name" value="Quinolinate_PRibosylTase_N_sf"/>
</dbReference>
<reference evidence="2" key="1">
    <citation type="journal article" date="2014" name="Front. Microbiol.">
        <title>High frequency of phylogenetically diverse reductive dehalogenase-homologous genes in deep subseafloor sedimentary metagenomes.</title>
        <authorList>
            <person name="Kawai M."/>
            <person name="Futagami T."/>
            <person name="Toyoda A."/>
            <person name="Takaki Y."/>
            <person name="Nishi S."/>
            <person name="Hori S."/>
            <person name="Arai W."/>
            <person name="Tsubouchi T."/>
            <person name="Morono Y."/>
            <person name="Uchiyama I."/>
            <person name="Ito T."/>
            <person name="Fujiyama A."/>
            <person name="Inagaki F."/>
            <person name="Takami H."/>
        </authorList>
    </citation>
    <scope>NUCLEOTIDE SEQUENCE</scope>
    <source>
        <strain evidence="2">Expedition CK06-06</strain>
    </source>
</reference>
<accession>X1MW36</accession>
<protein>
    <recommendedName>
        <fullName evidence="1">Quinolinate phosphoribosyl transferase N-terminal domain-containing protein</fullName>
    </recommendedName>
</protein>
<dbReference type="AlphaFoldDB" id="X1MW36"/>
<feature type="domain" description="Quinolinate phosphoribosyl transferase N-terminal" evidence="1">
    <location>
        <begin position="24"/>
        <end position="62"/>
    </location>
</feature>
<dbReference type="InterPro" id="IPR022412">
    <property type="entry name" value="Quinolinate_PRibosylTrfase_N"/>
</dbReference>
<organism evidence="2">
    <name type="scientific">marine sediment metagenome</name>
    <dbReference type="NCBI Taxonomy" id="412755"/>
    <lineage>
        <taxon>unclassified sequences</taxon>
        <taxon>metagenomes</taxon>
        <taxon>ecological metagenomes</taxon>
    </lineage>
</organism>
<dbReference type="GO" id="GO:0016763">
    <property type="term" value="F:pentosyltransferase activity"/>
    <property type="evidence" value="ECO:0007669"/>
    <property type="project" value="InterPro"/>
</dbReference>